<evidence type="ECO:0000313" key="2">
    <source>
        <dbReference type="EMBL" id="RVU01299.1"/>
    </source>
</evidence>
<name>A0A3S2UPM2_9SPHI</name>
<dbReference type="Proteomes" id="UP000282759">
    <property type="component" value="Unassembled WGS sequence"/>
</dbReference>
<reference evidence="2 3" key="1">
    <citation type="submission" date="2019-01" db="EMBL/GenBank/DDBJ databases">
        <authorList>
            <person name="Chen W.-M."/>
        </authorList>
    </citation>
    <scope>NUCLEOTIDE SEQUENCE [LARGE SCALE GENOMIC DNA]</scope>
    <source>
        <strain evidence="2 3">YBJ-36</strain>
    </source>
</reference>
<dbReference type="Pfam" id="PF16804">
    <property type="entry name" value="DUF5071"/>
    <property type="match status" value="1"/>
</dbReference>
<sequence>MNIRNLIPKDKFDESGVEELKKLSFEQIKPIIPNLLEWMQDMNWPVARCIADILEPFAHRITYEILYILKSDDVMWKFWILCVLIKSTNDPLILKEIERLAKNPTREEIENDVDLVAISILNGEYE</sequence>
<keyword evidence="3" id="KW-1185">Reference proteome</keyword>
<gene>
    <name evidence="2" type="ORF">EOD41_04865</name>
</gene>
<dbReference type="OrthoDB" id="1846249at2"/>
<protein>
    <submittedName>
        <fullName evidence="2">DUF5071 domain-containing protein</fullName>
    </submittedName>
</protein>
<dbReference type="CDD" id="cd11743">
    <property type="entry name" value="Cthe_2751_like"/>
    <property type="match status" value="1"/>
</dbReference>
<dbReference type="InterPro" id="IPR038692">
    <property type="entry name" value="Cthe_2751_sf"/>
</dbReference>
<dbReference type="Gene3D" id="1.25.40.750">
    <property type="entry name" value="Domain of unknown function DUF5071"/>
    <property type="match status" value="1"/>
</dbReference>
<dbReference type="RefSeq" id="WP_127703674.1">
    <property type="nucleotide sequence ID" value="NZ_SACK01000002.1"/>
</dbReference>
<organism evidence="2 3">
    <name type="scientific">Mucilaginibacter limnophilus</name>
    <dbReference type="NCBI Taxonomy" id="1932778"/>
    <lineage>
        <taxon>Bacteria</taxon>
        <taxon>Pseudomonadati</taxon>
        <taxon>Bacteroidota</taxon>
        <taxon>Sphingobacteriia</taxon>
        <taxon>Sphingobacteriales</taxon>
        <taxon>Sphingobacteriaceae</taxon>
        <taxon>Mucilaginibacter</taxon>
    </lineage>
</organism>
<evidence type="ECO:0000259" key="1">
    <source>
        <dbReference type="Pfam" id="PF16804"/>
    </source>
</evidence>
<comment type="caution">
    <text evidence="2">The sequence shown here is derived from an EMBL/GenBank/DDBJ whole genome shotgun (WGS) entry which is preliminary data.</text>
</comment>
<dbReference type="InterPro" id="IPR031837">
    <property type="entry name" value="DUF5071"/>
</dbReference>
<proteinExistence type="predicted"/>
<accession>A0A3S2UPM2</accession>
<evidence type="ECO:0000313" key="3">
    <source>
        <dbReference type="Proteomes" id="UP000282759"/>
    </source>
</evidence>
<feature type="domain" description="DUF5071" evidence="1">
    <location>
        <begin position="6"/>
        <end position="121"/>
    </location>
</feature>
<dbReference type="EMBL" id="SACK01000002">
    <property type="protein sequence ID" value="RVU01299.1"/>
    <property type="molecule type" value="Genomic_DNA"/>
</dbReference>
<dbReference type="AlphaFoldDB" id="A0A3S2UPM2"/>